<dbReference type="PROSITE" id="PS50181">
    <property type="entry name" value="FBOX"/>
    <property type="match status" value="1"/>
</dbReference>
<dbReference type="EMBL" id="DS027684">
    <property type="protein sequence ID" value="EAW25725.1"/>
    <property type="molecule type" value="Genomic_DNA"/>
</dbReference>
<organism evidence="2 3">
    <name type="scientific">Neosartorya fischeri (strain ATCC 1020 / DSM 3700 / CBS 544.65 / FGSC A1164 / JCM 1740 / NRRL 181 / WB 181)</name>
    <name type="common">Aspergillus fischerianus</name>
    <dbReference type="NCBI Taxonomy" id="331117"/>
    <lineage>
        <taxon>Eukaryota</taxon>
        <taxon>Fungi</taxon>
        <taxon>Dikarya</taxon>
        <taxon>Ascomycota</taxon>
        <taxon>Pezizomycotina</taxon>
        <taxon>Eurotiomycetes</taxon>
        <taxon>Eurotiomycetidae</taxon>
        <taxon>Eurotiales</taxon>
        <taxon>Aspergillaceae</taxon>
        <taxon>Aspergillus</taxon>
        <taxon>Aspergillus subgen. Fumigati</taxon>
    </lineage>
</organism>
<dbReference type="PANTHER" id="PTHR42057:SF2">
    <property type="entry name" value="F-BOX DOMAIN PROTEIN (AFU_ORTHOLOGUE AFUA_4G00200)-RELATED"/>
    <property type="match status" value="1"/>
</dbReference>
<dbReference type="SUPFAM" id="SSF52047">
    <property type="entry name" value="RNI-like"/>
    <property type="match status" value="1"/>
</dbReference>
<dbReference type="OrthoDB" id="3140657at2759"/>
<dbReference type="GeneID" id="4594232"/>
<proteinExistence type="predicted"/>
<evidence type="ECO:0000313" key="2">
    <source>
        <dbReference type="EMBL" id="EAW25725.1"/>
    </source>
</evidence>
<gene>
    <name evidence="2" type="ORF">NFIA_045440</name>
</gene>
<dbReference type="SUPFAM" id="SSF81383">
    <property type="entry name" value="F-box domain"/>
    <property type="match status" value="1"/>
</dbReference>
<dbReference type="Proteomes" id="UP000006702">
    <property type="component" value="Unassembled WGS sequence"/>
</dbReference>
<dbReference type="InterPro" id="IPR001810">
    <property type="entry name" value="F-box_dom"/>
</dbReference>
<evidence type="ECO:0000259" key="1">
    <source>
        <dbReference type="PROSITE" id="PS50181"/>
    </source>
</evidence>
<sequence length="448" mass="52597">MASITVLPSELLARIISFLDRSSLKAIRETSRLLSQFATPRLFDTLRLFPDEESYEAVDRITDHATLKKMVKKVYVNTCEDDYAQDDYDEEEVELTKDFKDRIAKFRDCPNVQSAVLRFDKHCSTGREEWMRESPETIAFRTKTLRVFFEWLASFEVPLRELGIRNMQDVNVGDEKISANIEKVLQNLRTLRLSIVTQHNDAAPEDDLDFPEPHDFFAQLPSVWLKPSASSLEHLTLSCDNYFGFYPKLELSEVQFPHLKSLAFGNFCFVRDSQLEWILSHAATLTDLSFDDCAILYDVCLAEEHLNWGPFQKSEMETRRELDGQVRVKYYRSYNKRWHDYFDSFRTKLPHLRQFLIGSNDWGDGVPFEKEAEVKICLRENRYMACYDGYGPSPYMEHHDYGRLEWERVAPKCDDEDRDSLRLLFEKTGQRVVKIPFLSSFQDYISED</sequence>
<feature type="domain" description="F-box" evidence="1">
    <location>
        <begin position="1"/>
        <end position="46"/>
    </location>
</feature>
<reference evidence="3" key="1">
    <citation type="journal article" date="2008" name="PLoS Genet.">
        <title>Genomic islands in the pathogenic filamentous fungus Aspergillus fumigatus.</title>
        <authorList>
            <person name="Fedorova N.D."/>
            <person name="Khaldi N."/>
            <person name="Joardar V.S."/>
            <person name="Maiti R."/>
            <person name="Amedeo P."/>
            <person name="Anderson M.J."/>
            <person name="Crabtree J."/>
            <person name="Silva J.C."/>
            <person name="Badger J.H."/>
            <person name="Albarraq A."/>
            <person name="Angiuoli S."/>
            <person name="Bussey H."/>
            <person name="Bowyer P."/>
            <person name="Cotty P.J."/>
            <person name="Dyer P.S."/>
            <person name="Egan A."/>
            <person name="Galens K."/>
            <person name="Fraser-Liggett C.M."/>
            <person name="Haas B.J."/>
            <person name="Inman J.M."/>
            <person name="Kent R."/>
            <person name="Lemieux S."/>
            <person name="Malavazi I."/>
            <person name="Orvis J."/>
            <person name="Roemer T."/>
            <person name="Ronning C.M."/>
            <person name="Sundaram J.P."/>
            <person name="Sutton G."/>
            <person name="Turner G."/>
            <person name="Venter J.C."/>
            <person name="White O.R."/>
            <person name="Whitty B.R."/>
            <person name="Youngman P."/>
            <person name="Wolfe K.H."/>
            <person name="Goldman G.H."/>
            <person name="Wortman J.R."/>
            <person name="Jiang B."/>
            <person name="Denning D.W."/>
            <person name="Nierman W.C."/>
        </authorList>
    </citation>
    <scope>NUCLEOTIDE SEQUENCE [LARGE SCALE GENOMIC DNA]</scope>
    <source>
        <strain evidence="3">ATCC 1020 / DSM 3700 / CBS 544.65 / FGSC A1164 / JCM 1740 / NRRL 181 / WB 181</strain>
    </source>
</reference>
<accession>A1CVE8</accession>
<dbReference type="VEuPathDB" id="FungiDB:NFIA_045440"/>
<dbReference type="InterPro" id="IPR036047">
    <property type="entry name" value="F-box-like_dom_sf"/>
</dbReference>
<name>A1CVE8_NEOFI</name>
<dbReference type="OMA" id="WECPEET"/>
<dbReference type="RefSeq" id="XP_001267622.1">
    <property type="nucleotide sequence ID" value="XM_001267621.1"/>
</dbReference>
<dbReference type="InterPro" id="IPR032675">
    <property type="entry name" value="LRR_dom_sf"/>
</dbReference>
<dbReference type="KEGG" id="nfi:NFIA_045440"/>
<dbReference type="PANTHER" id="PTHR42057">
    <property type="entry name" value="F-BOX DOMAIN PROTEIN (AFU_ORTHOLOGUE AFUA_4G00200)"/>
    <property type="match status" value="1"/>
</dbReference>
<dbReference type="eggNOG" id="ENOG502S8UP">
    <property type="taxonomic scope" value="Eukaryota"/>
</dbReference>
<keyword evidence="3" id="KW-1185">Reference proteome</keyword>
<dbReference type="Gene3D" id="3.80.10.10">
    <property type="entry name" value="Ribonuclease Inhibitor"/>
    <property type="match status" value="1"/>
</dbReference>
<dbReference type="AlphaFoldDB" id="A1CVE8"/>
<protein>
    <submittedName>
        <fullName evidence="2">F-box domain protein</fullName>
    </submittedName>
</protein>
<evidence type="ECO:0000313" key="3">
    <source>
        <dbReference type="Proteomes" id="UP000006702"/>
    </source>
</evidence>
<dbReference type="HOGENOM" id="CLU_034857_1_0_1"/>